<dbReference type="PANTHER" id="PTHR22911">
    <property type="entry name" value="ACYL-MALONYL CONDENSING ENZYME-RELATED"/>
    <property type="match status" value="1"/>
</dbReference>
<dbReference type="Pfam" id="PF00892">
    <property type="entry name" value="EamA"/>
    <property type="match status" value="2"/>
</dbReference>
<dbReference type="InterPro" id="IPR037185">
    <property type="entry name" value="EmrE-like"/>
</dbReference>
<feature type="transmembrane region" description="Helical" evidence="1">
    <location>
        <begin position="128"/>
        <end position="147"/>
    </location>
</feature>
<feature type="transmembrane region" description="Helical" evidence="1">
    <location>
        <begin position="70"/>
        <end position="92"/>
    </location>
</feature>
<keyword evidence="1" id="KW-0472">Membrane</keyword>
<feature type="transmembrane region" description="Helical" evidence="1">
    <location>
        <begin position="239"/>
        <end position="258"/>
    </location>
</feature>
<feature type="transmembrane region" description="Helical" evidence="1">
    <location>
        <begin position="153"/>
        <end position="171"/>
    </location>
</feature>
<gene>
    <name evidence="3" type="ORF">DFR50_14141</name>
</gene>
<feature type="transmembrane region" description="Helical" evidence="1">
    <location>
        <begin position="264"/>
        <end position="282"/>
    </location>
</feature>
<dbReference type="RefSeq" id="WP_113892371.1">
    <property type="nucleotide sequence ID" value="NZ_QNRK01000041.1"/>
</dbReference>
<feature type="domain" description="EamA" evidence="2">
    <location>
        <begin position="155"/>
        <end position="278"/>
    </location>
</feature>
<accession>A0A366ERE1</accession>
<dbReference type="SUPFAM" id="SSF103481">
    <property type="entry name" value="Multidrug resistance efflux transporter EmrE"/>
    <property type="match status" value="2"/>
</dbReference>
<evidence type="ECO:0000313" key="3">
    <source>
        <dbReference type="EMBL" id="RBP04069.1"/>
    </source>
</evidence>
<feature type="transmembrane region" description="Helical" evidence="1">
    <location>
        <begin position="178"/>
        <end position="197"/>
    </location>
</feature>
<dbReference type="InterPro" id="IPR000620">
    <property type="entry name" value="EamA_dom"/>
</dbReference>
<dbReference type="Proteomes" id="UP000253529">
    <property type="component" value="Unassembled WGS sequence"/>
</dbReference>
<feature type="transmembrane region" description="Helical" evidence="1">
    <location>
        <begin position="209"/>
        <end position="227"/>
    </location>
</feature>
<name>A0A366ERE1_9HYPH</name>
<dbReference type="AlphaFoldDB" id="A0A366ERE1"/>
<keyword evidence="1" id="KW-1133">Transmembrane helix</keyword>
<dbReference type="EMBL" id="QNRK01000041">
    <property type="protein sequence ID" value="RBP04069.1"/>
    <property type="molecule type" value="Genomic_DNA"/>
</dbReference>
<dbReference type="PANTHER" id="PTHR22911:SF135">
    <property type="entry name" value="BLR4310 PROTEIN"/>
    <property type="match status" value="1"/>
</dbReference>
<proteinExistence type="predicted"/>
<evidence type="ECO:0000313" key="4">
    <source>
        <dbReference type="Proteomes" id="UP000253529"/>
    </source>
</evidence>
<dbReference type="GO" id="GO:0016020">
    <property type="term" value="C:membrane"/>
    <property type="evidence" value="ECO:0007669"/>
    <property type="project" value="InterPro"/>
</dbReference>
<feature type="domain" description="EamA" evidence="2">
    <location>
        <begin position="10"/>
        <end position="143"/>
    </location>
</feature>
<feature type="transmembrane region" description="Helical" evidence="1">
    <location>
        <begin position="98"/>
        <end position="119"/>
    </location>
</feature>
<feature type="transmembrane region" description="Helical" evidence="1">
    <location>
        <begin position="37"/>
        <end position="58"/>
    </location>
</feature>
<keyword evidence="1" id="KW-0812">Transmembrane</keyword>
<keyword evidence="4" id="KW-1185">Reference proteome</keyword>
<reference evidence="3 4" key="1">
    <citation type="submission" date="2018-06" db="EMBL/GenBank/DDBJ databases">
        <title>Genomic Encyclopedia of Type Strains, Phase IV (KMG-IV): sequencing the most valuable type-strain genomes for metagenomic binning, comparative biology and taxonomic classification.</title>
        <authorList>
            <person name="Goeker M."/>
        </authorList>
    </citation>
    <scope>NUCLEOTIDE SEQUENCE [LARGE SCALE GENOMIC DNA]</scope>
    <source>
        <strain evidence="3 4">DSM 24875</strain>
    </source>
</reference>
<protein>
    <submittedName>
        <fullName evidence="3">EamA domain-containing membrane protein RarD</fullName>
    </submittedName>
</protein>
<evidence type="ECO:0000256" key="1">
    <source>
        <dbReference type="SAM" id="Phobius"/>
    </source>
</evidence>
<feature type="transmembrane region" description="Helical" evidence="1">
    <location>
        <begin position="12"/>
        <end position="31"/>
    </location>
</feature>
<organism evidence="3 4">
    <name type="scientific">Roseiarcus fermentans</name>
    <dbReference type="NCBI Taxonomy" id="1473586"/>
    <lineage>
        <taxon>Bacteria</taxon>
        <taxon>Pseudomonadati</taxon>
        <taxon>Pseudomonadota</taxon>
        <taxon>Alphaproteobacteria</taxon>
        <taxon>Hyphomicrobiales</taxon>
        <taxon>Roseiarcaceae</taxon>
        <taxon>Roseiarcus</taxon>
    </lineage>
</organism>
<comment type="caution">
    <text evidence="3">The sequence shown here is derived from an EMBL/GenBank/DDBJ whole genome shotgun (WGS) entry which is preliminary data.</text>
</comment>
<sequence>MPAQSSARRRGVFLVLTATVMWSLAGVFARLVGHLDLWTVMGWRATLGAASISVVGVVEWRLGRMEDVFGFGWLSPLAAGLALVAISAYTAAVMTTTIADVMIIYATLPFVAAAIGWFVNREAVSRRTLVAGAVAFAGVAIMVGDALGSGRLLGQALSALMTVAFAGMVVLQRRRPHASMIAVNAIGAFGSGLVGFALSPHPPLGLQEFGVLFLFGLTTIGLAFVLFMEGAKLIPSAEAGLITLLDVVLGPVWVFLAFAENPGAPTVIGGAIVLAAAVWRMAPDLRGAALVATGGDR</sequence>
<evidence type="ECO:0000259" key="2">
    <source>
        <dbReference type="Pfam" id="PF00892"/>
    </source>
</evidence>
<dbReference type="OrthoDB" id="8690132at2"/>